<dbReference type="SMART" id="SM00181">
    <property type="entry name" value="EGF"/>
    <property type="match status" value="10"/>
</dbReference>
<dbReference type="InterPro" id="IPR024731">
    <property type="entry name" value="NELL2-like_EGF"/>
</dbReference>
<feature type="disulfide bond" evidence="15">
    <location>
        <begin position="1302"/>
        <end position="1311"/>
    </location>
</feature>
<protein>
    <recommendedName>
        <fullName evidence="23">Multiple epidermal growth factor-like domains protein 8</fullName>
    </recommendedName>
</protein>
<keyword evidence="3 14" id="KW-0245">EGF-like domain</keyword>
<feature type="chain" id="PRO_5029679196" description="Multiple epidermal growth factor-like domains protein 8" evidence="17">
    <location>
        <begin position="26"/>
        <end position="2872"/>
    </location>
</feature>
<dbReference type="GO" id="GO:0048731">
    <property type="term" value="P:system development"/>
    <property type="evidence" value="ECO:0007669"/>
    <property type="project" value="UniProtKB-ARBA"/>
</dbReference>
<comment type="subcellular location">
    <subcellularLocation>
        <location evidence="1">Membrane</location>
        <topology evidence="1">Single-pass type I membrane protein</topology>
    </subcellularLocation>
</comment>
<feature type="domain" description="CUB" evidence="18">
    <location>
        <begin position="1328"/>
        <end position="1445"/>
    </location>
</feature>
<dbReference type="Gene3D" id="2.60.120.290">
    <property type="entry name" value="Spermadhesin, CUB domain"/>
    <property type="match status" value="2"/>
</dbReference>
<evidence type="ECO:0000256" key="7">
    <source>
        <dbReference type="ARBA" id="ARBA00022837"/>
    </source>
</evidence>
<organism evidence="21 22">
    <name type="scientific">Varroa destructor</name>
    <name type="common">Honeybee mite</name>
    <dbReference type="NCBI Taxonomy" id="109461"/>
    <lineage>
        <taxon>Eukaryota</taxon>
        <taxon>Metazoa</taxon>
        <taxon>Ecdysozoa</taxon>
        <taxon>Arthropoda</taxon>
        <taxon>Chelicerata</taxon>
        <taxon>Arachnida</taxon>
        <taxon>Acari</taxon>
        <taxon>Parasitiformes</taxon>
        <taxon>Mesostigmata</taxon>
        <taxon>Gamasina</taxon>
        <taxon>Dermanyssoidea</taxon>
        <taxon>Varroidae</taxon>
        <taxon>Varroa</taxon>
    </lineage>
</organism>
<keyword evidence="2" id="KW-0880">Kelch repeat</keyword>
<dbReference type="PANTHER" id="PTHR46093">
    <property type="entry name" value="ACYL-COA-BINDING DOMAIN-CONTAINING PROTEIN 5"/>
    <property type="match status" value="1"/>
</dbReference>
<feature type="domain" description="EGF-like" evidence="19">
    <location>
        <begin position="1157"/>
        <end position="1198"/>
    </location>
</feature>
<evidence type="ECO:0000256" key="11">
    <source>
        <dbReference type="ARBA" id="ARBA00023180"/>
    </source>
</evidence>
<dbReference type="InterPro" id="IPR000742">
    <property type="entry name" value="EGF"/>
</dbReference>
<comment type="caution">
    <text evidence="14">Lacks conserved residue(s) required for the propagation of feature annotation.</text>
</comment>
<evidence type="ECO:0000256" key="6">
    <source>
        <dbReference type="ARBA" id="ARBA00022737"/>
    </source>
</evidence>
<dbReference type="Gene3D" id="2.10.25.10">
    <property type="entry name" value="Laminin"/>
    <property type="match status" value="7"/>
</dbReference>
<dbReference type="SUPFAM" id="SSF57196">
    <property type="entry name" value="EGF/Laminin"/>
    <property type="match status" value="3"/>
</dbReference>
<evidence type="ECO:0000256" key="1">
    <source>
        <dbReference type="ARBA" id="ARBA00004479"/>
    </source>
</evidence>
<keyword evidence="4 16" id="KW-0812">Transmembrane</keyword>
<dbReference type="InterPro" id="IPR009030">
    <property type="entry name" value="Growth_fac_rcpt_cys_sf"/>
</dbReference>
<dbReference type="Pfam" id="PF01437">
    <property type="entry name" value="PSI"/>
    <property type="match status" value="1"/>
</dbReference>
<feature type="domain" description="CUB" evidence="18">
    <location>
        <begin position="46"/>
        <end position="159"/>
    </location>
</feature>
<dbReference type="InterPro" id="IPR001881">
    <property type="entry name" value="EGF-like_Ca-bd_dom"/>
</dbReference>
<evidence type="ECO:0000256" key="8">
    <source>
        <dbReference type="ARBA" id="ARBA00022989"/>
    </source>
</evidence>
<keyword evidence="5 17" id="KW-0732">Signal</keyword>
<evidence type="ECO:0000259" key="19">
    <source>
        <dbReference type="PROSITE" id="PS50026"/>
    </source>
</evidence>
<reference evidence="21" key="1">
    <citation type="submission" date="2021-01" db="UniProtKB">
        <authorList>
            <consortium name="EnsemblMetazoa"/>
        </authorList>
    </citation>
    <scope>IDENTIFICATION</scope>
</reference>
<dbReference type="FunFam" id="2.10.25.10:FF:000191">
    <property type="entry name" value="Multiple epidermal growth factor-like domains 8"/>
    <property type="match status" value="1"/>
</dbReference>
<feature type="signal peptide" evidence="17">
    <location>
        <begin position="1"/>
        <end position="25"/>
    </location>
</feature>
<accession>A0A7M7JTW7</accession>
<dbReference type="SUPFAM" id="SSF117281">
    <property type="entry name" value="Kelch motif"/>
    <property type="match status" value="1"/>
</dbReference>
<name>A0A7M7JTW7_VARDE</name>
<dbReference type="InterPro" id="IPR016201">
    <property type="entry name" value="PSI"/>
</dbReference>
<dbReference type="SMART" id="SM00423">
    <property type="entry name" value="PSI"/>
    <property type="match status" value="8"/>
</dbReference>
<evidence type="ECO:0000256" key="2">
    <source>
        <dbReference type="ARBA" id="ARBA00022441"/>
    </source>
</evidence>
<dbReference type="Gene3D" id="2.120.10.80">
    <property type="entry name" value="Kelch-type beta propeller"/>
    <property type="match status" value="4"/>
</dbReference>
<dbReference type="CDD" id="cd00054">
    <property type="entry name" value="EGF_CA"/>
    <property type="match status" value="1"/>
</dbReference>
<evidence type="ECO:0000256" key="15">
    <source>
        <dbReference type="PROSITE-ProRule" id="PRU00460"/>
    </source>
</evidence>
<evidence type="ECO:0000256" key="3">
    <source>
        <dbReference type="ARBA" id="ARBA00022536"/>
    </source>
</evidence>
<keyword evidence="12 15" id="KW-0424">Laminin EGF-like domain</keyword>
<dbReference type="PROSITE" id="PS01248">
    <property type="entry name" value="EGF_LAM_1"/>
    <property type="match status" value="2"/>
</dbReference>
<dbReference type="PROSITE" id="PS01186">
    <property type="entry name" value="EGF_2"/>
    <property type="match status" value="4"/>
</dbReference>
<dbReference type="PROSITE" id="PS01180">
    <property type="entry name" value="CUB"/>
    <property type="match status" value="2"/>
</dbReference>
<dbReference type="InterPro" id="IPR015915">
    <property type="entry name" value="Kelch-typ_b-propeller"/>
</dbReference>
<dbReference type="InterPro" id="IPR002049">
    <property type="entry name" value="LE_dom"/>
</dbReference>
<dbReference type="GO" id="GO:0048513">
    <property type="term" value="P:animal organ development"/>
    <property type="evidence" value="ECO:0007669"/>
    <property type="project" value="UniProtKB-ARBA"/>
</dbReference>
<keyword evidence="10 15" id="KW-1015">Disulfide bond</keyword>
<evidence type="ECO:0000313" key="21">
    <source>
        <dbReference type="EnsemblMetazoa" id="XP_022656814"/>
    </source>
</evidence>
<evidence type="ECO:0000259" key="20">
    <source>
        <dbReference type="PROSITE" id="PS50027"/>
    </source>
</evidence>
<dbReference type="PROSITE" id="PS50026">
    <property type="entry name" value="EGF_3"/>
    <property type="match status" value="2"/>
</dbReference>
<dbReference type="OrthoDB" id="263283at2759"/>
<evidence type="ECO:0000256" key="13">
    <source>
        <dbReference type="PROSITE-ProRule" id="PRU00059"/>
    </source>
</evidence>
<dbReference type="Pfam" id="PF24973">
    <property type="entry name" value="EGF_LMN_ATRN"/>
    <property type="match status" value="2"/>
</dbReference>
<dbReference type="InterPro" id="IPR041161">
    <property type="entry name" value="EGF_Tenascin"/>
</dbReference>
<dbReference type="InterPro" id="IPR002165">
    <property type="entry name" value="Plexin_repeat"/>
</dbReference>
<evidence type="ECO:0000313" key="22">
    <source>
        <dbReference type="Proteomes" id="UP000594260"/>
    </source>
</evidence>
<dbReference type="Pfam" id="PF00431">
    <property type="entry name" value="CUB"/>
    <property type="match status" value="2"/>
</dbReference>
<dbReference type="Pfam" id="PF00053">
    <property type="entry name" value="EGF_laminin"/>
    <property type="match status" value="2"/>
</dbReference>
<dbReference type="OMA" id="PVCQWCD"/>
<dbReference type="SMART" id="SM00179">
    <property type="entry name" value="EGF_CA"/>
    <property type="match status" value="2"/>
</dbReference>
<feature type="domain" description="Laminin EGF-like" evidence="20">
    <location>
        <begin position="2293"/>
        <end position="2341"/>
    </location>
</feature>
<dbReference type="CDD" id="cd00055">
    <property type="entry name" value="EGF_Lam"/>
    <property type="match status" value="4"/>
</dbReference>
<dbReference type="InterPro" id="IPR000859">
    <property type="entry name" value="CUB_dom"/>
</dbReference>
<feature type="domain" description="Laminin EGF-like" evidence="20">
    <location>
        <begin position="1233"/>
        <end position="1279"/>
    </location>
</feature>
<dbReference type="Pfam" id="PF18720">
    <property type="entry name" value="EGF_Tenascin"/>
    <property type="match status" value="1"/>
</dbReference>
<dbReference type="FunFam" id="2.10.25.10:FF:000202">
    <property type="entry name" value="Multiple epidermal growth factor-like domains 8"/>
    <property type="match status" value="1"/>
</dbReference>
<dbReference type="PROSITE" id="PS01187">
    <property type="entry name" value="EGF_CA"/>
    <property type="match status" value="1"/>
</dbReference>
<feature type="disulfide bond" evidence="15">
    <location>
        <begin position="1314"/>
        <end position="1328"/>
    </location>
</feature>
<dbReference type="GeneID" id="111248566"/>
<evidence type="ECO:0000256" key="5">
    <source>
        <dbReference type="ARBA" id="ARBA00022729"/>
    </source>
</evidence>
<keyword evidence="22" id="KW-1185">Reference proteome</keyword>
<evidence type="ECO:0000256" key="12">
    <source>
        <dbReference type="ARBA" id="ARBA00023292"/>
    </source>
</evidence>
<dbReference type="InterPro" id="IPR000152">
    <property type="entry name" value="EGF-type_Asp/Asn_hydroxyl_site"/>
</dbReference>
<dbReference type="Pfam" id="PF12947">
    <property type="entry name" value="EGF_3"/>
    <property type="match status" value="1"/>
</dbReference>
<feature type="disulfide bond" evidence="15">
    <location>
        <begin position="2313"/>
        <end position="2322"/>
    </location>
</feature>
<dbReference type="RefSeq" id="XP_022656814.1">
    <property type="nucleotide sequence ID" value="XM_022801079.1"/>
</dbReference>
<dbReference type="CDD" id="cd00041">
    <property type="entry name" value="CUB"/>
    <property type="match status" value="2"/>
</dbReference>
<dbReference type="PROSITE" id="PS50027">
    <property type="entry name" value="EGF_LAM_2"/>
    <property type="match status" value="3"/>
</dbReference>
<dbReference type="PROSITE" id="PS00010">
    <property type="entry name" value="ASX_HYDROXYL"/>
    <property type="match status" value="2"/>
</dbReference>
<evidence type="ECO:0000256" key="4">
    <source>
        <dbReference type="ARBA" id="ARBA00022692"/>
    </source>
</evidence>
<feature type="domain" description="Laminin EGF-like" evidence="20">
    <location>
        <begin position="1280"/>
        <end position="1330"/>
    </location>
</feature>
<keyword evidence="6" id="KW-0677">Repeat</keyword>
<evidence type="ECO:0000256" key="17">
    <source>
        <dbReference type="SAM" id="SignalP"/>
    </source>
</evidence>
<dbReference type="Proteomes" id="UP000594260">
    <property type="component" value="Unplaced"/>
</dbReference>
<dbReference type="Pfam" id="PF24981">
    <property type="entry name" value="Beta-prop_ATRN-LZTR1"/>
    <property type="match status" value="2"/>
</dbReference>
<proteinExistence type="predicted"/>
<dbReference type="KEGG" id="vde:111248566"/>
<dbReference type="EnsemblMetazoa" id="XM_022801079">
    <property type="protein sequence ID" value="XP_022656814"/>
    <property type="gene ID" value="LOC111248566"/>
</dbReference>
<dbReference type="SUPFAM" id="SSF50965">
    <property type="entry name" value="Galactose oxidase, central domain"/>
    <property type="match status" value="1"/>
</dbReference>
<feature type="disulfide bond" evidence="15">
    <location>
        <begin position="1251"/>
        <end position="1260"/>
    </location>
</feature>
<dbReference type="CTD" id="1954"/>
<evidence type="ECO:0000256" key="16">
    <source>
        <dbReference type="SAM" id="Phobius"/>
    </source>
</evidence>
<feature type="disulfide bond" evidence="15">
    <location>
        <begin position="2325"/>
        <end position="2339"/>
    </location>
</feature>
<dbReference type="GO" id="GO:0016020">
    <property type="term" value="C:membrane"/>
    <property type="evidence" value="ECO:0007669"/>
    <property type="project" value="UniProtKB-SubCell"/>
</dbReference>
<dbReference type="PROSITE" id="PS00022">
    <property type="entry name" value="EGF_1"/>
    <property type="match status" value="4"/>
</dbReference>
<dbReference type="InterPro" id="IPR035914">
    <property type="entry name" value="Sperma_CUB_dom_sf"/>
</dbReference>
<sequence>MAVQLPAASWNQLWQLAMAVLGALAFFGSSTSPGSWADAASRPNTCNRDRKLLTDPYGRITDGPGKYHNNSHCEWLIKAPPSNPSLYITLTITSLHTECAFDHLFIYDGDSYSAPLLASLSGRNDHPPHFTASSGAMLILFYSDTNYVLEGFSANYSMDECPKNCTNRGGCVAGQCLCNTGFAGDACQFENCPKNCSSTIGHPQGKCSGPDGCVCLPGFSGQSCSLPSASDPQLVGWHLLATGRDGRGDLFHPRSGHAAAYLPFTDQLYTFGGRNFSHVFDELLVYDFTASRWTRAGLESKIIPAARWGHAMAHHADTIVMFGGELVTGDLSNEFWVYNVQKQEWTLEEADPSGVDAPRVAFHSLTMIEQKTFVVFGGRIEGGRFSNRIYKMNLLGWKPKWELVKPSAGSPIRVVGHTATFHAESKSILVYGGVVADMARFSKLSSHLYAFNMEKRHWTQLHFTSGSSATTHASSGRPHHHKPQDYPLERAFHTATIAGNYLVVFGGYMHRHNVEEKCYDDEVYLYHLKCYKWVSYDVLTSNGNGLPKERRRPHNSGVYSHAMALRRGSTLLILGGYSGYMRGDLRALQLPETITHVTSETAPVLCGHHNFSEAACKENPACGWCTNLSMCMDRNKKADCGAQFSMGLCPSLCPALQDCQSCMAWGEGQEITNHVMVDVGGFMPRSCGWCVSSSQCHSLNDPPLLCRTSENKSEGASEGYWGNHGYVVTNLPECRSHNYKPGLTYVQYNPPINDSLPDEVNMMNSSAARINVSGAVKGSGGGGKSGGNRSPGKAVILGYLHPTGVALEPASSPKIYLRSGFNAELSLSSDDKEANLELVVRHTGHNVNLTEAVRPSGSKLIPITGKGARYLLNVTYELTCEVRQSRANACEHFSEIKWCPQPKPCQQLSLIPIKYLEPYKNGTDCRRRASCYACLIDSACGWCSSKHVCVARSGDEEECPAVKDGELLVLETPMCKACNYNIYCETCLDDENCEWLPEDVACVRRGVNPLALKDRSACPVPCHERRGCQSCLGDPGRCAWCQQTQQCFLFSTYITSFMYGGCREWVDEDLPPVVRKGNTRSGPIQCPDCGRHADCKSCLSQLGCGWCGNIDNPNIGMCSAGDFSGPYNSTCTDIVAEANEVVDEGGPAAWSYDKCPNVDECRLGLASCHYNATCRDTNDSYICVCNKGYKGDGKTECVKTCAEDCNHGLCSEAPDYKCLCKIGWTGEFCEDDCGCNFHSKCSQGLNKCDECRHHTSGPRCDRCVKGAFGKATRPEGCTPCECNGHGDPDKNFCDPISGDCHCIHNTEGRLCERCTLGYYGDPRKNGTCYKDCTDHKPFLTEQFGALGSRKGSALLPQHCLWIVQGQQHSTIQLTIGATLHIKCPANHVYVYEGLFSTNSPGQLLGSFCGTQLNKPIVIASKTNQLSVYYRRSKMGEGFNATYRQMWCPEGCLGKNRVCQDGLCICRPGFSGPTCEVQLCPKGCSANSLLSRKHLEPSGGCDGAYSLCRCSGNLGGDACDVSLDTNASVVWTLLYDVERVFSADTLPSLQVADFATDSPPDVQFGHSLLLSEPDRHLWLFGGVSQMDQDSNRLYIYDRHFSRWKKVNVSHDESKMPSPRRHHCATMVGMDMYVYGGMNRQFSAMGDFWKFATELRTWTTISTSPDVPPLVGCTLTNVQNKRLLMVGGYSPENGFQDKTLVYTIQDTTFKVFNTTGASPEGIYGHSAEYHAPTDSIYIFGGILYEADGPAPSSTLFALHVGTRIWTRIPGDERVAPHSHLSPRYFHSSALVGDLMLIVGGRNLSTEATVESYVYNINCNSWMQLEGYYVRVDGTPPTAFSSASAVNLNGEIYLYGGSTSQPQGFLYKIAIPADVCKLYYNARIACLDHPGCSYCYIMNATNTYPPQKNDQFCFKTGETNICTETPNSSIQPGRWCSISWLQNRTCHQFENCVDCVARWPGDKAGLQSAVCQWCPDCQRGRCIPLGDSCPIQTAPDCHNQHELSLVTLPEQCPQRSCVASECEKCRDLGKCMWTRQVLRSGELRHVVSQTPTYDWTCVRRTIKDQVNHPVESNPPRACPRRCGSYNNCTTCLDSSGGEGGWHQCVWASALGQCISPSYAPIRCEGGMCGPLLQGASHICSPPCHYHLQSKLCLADPRCGWCALLGANGQGLCMEGGKKGPTGGSCQNGTVFLHGHPLPGDVPKWLQTHGSNVGWYYFKRPMENECSNGHHDCDSEREQCVDKENGYECICQKGYTLDKEKMCTPECSQGCFHGQCVRPNDCKCNFGYVGANCSIPCDCNGHSDCAGSDKLSECIECRNNTQGPQCSECMSGFVGDPSNGAKCVSCFNYCHRHSMYCVDEKVYNASADYESMIKIGLNHPGPLETAVCLNCSNNTTGNTCDTCRDGYFVRDGDIRNGCRPCECHGHGDTCDKLTGESCQCRNNTETDRSCNPNSRTKHSSCWSLQCAKCKDNFQGIPINGHQCYRHMRLEQDYCLDPENQGECNSEPFPLPQGRTMFFVVQPRYMNVNIRIVVDVAIGEVDLYLAAKEDTFVVTYNKSTGIHEVAVDPRYDVIREESFRPSPIAAPGNMSFATMKFIKPATAHHRRETPRANSVHRDTPGFAKYPNAQLEVTGGTRQILRLVKREARGLTTYVEVERAHHFLVVSSLRNRLVLTIPQNVYDLRSTRLYLVVSGVSETSVGSLFFRQDQTRIDLFVFFSVFFSCFFLFLSMCVVIWKLKQGMDLRRARRLQAAEMQHMANRPFSHIFSTMYPLEDGDELGFVELSPLSSKSKRKSKSQVHLVPNAPKAARAFESGNCAPSISLPGGVYRPVSVEPTADGQAAVTTMLVHLPGGTGAPVHLCIGSALTSIRGTLSSRC</sequence>
<dbReference type="InterPro" id="IPR018097">
    <property type="entry name" value="EGF_Ca-bd_CS"/>
</dbReference>
<feature type="domain" description="EGF-like" evidence="19">
    <location>
        <begin position="2218"/>
        <end position="2260"/>
    </location>
</feature>
<dbReference type="InParanoid" id="A0A7M7JTW7"/>
<feature type="disulfide bond" evidence="15">
    <location>
        <begin position="1263"/>
        <end position="1277"/>
    </location>
</feature>
<dbReference type="InterPro" id="IPR056863">
    <property type="entry name" value="LMN_ATRN_NET-like_EGF"/>
</dbReference>
<keyword evidence="9 16" id="KW-0472">Membrane</keyword>
<evidence type="ECO:0000256" key="14">
    <source>
        <dbReference type="PROSITE-ProRule" id="PRU00076"/>
    </source>
</evidence>
<dbReference type="PANTHER" id="PTHR46093:SF16">
    <property type="entry name" value="MULTIPLE EGF-LIKE-DOMAINS 8"/>
    <property type="match status" value="1"/>
</dbReference>
<dbReference type="SMART" id="SM00180">
    <property type="entry name" value="EGF_Lam"/>
    <property type="match status" value="5"/>
</dbReference>
<dbReference type="SUPFAM" id="SSF49854">
    <property type="entry name" value="Spermadhesin, CUB domain"/>
    <property type="match status" value="2"/>
</dbReference>
<keyword evidence="11" id="KW-0325">Glycoprotein</keyword>
<dbReference type="SUPFAM" id="SSF57184">
    <property type="entry name" value="Growth factor receptor domain"/>
    <property type="match status" value="2"/>
</dbReference>
<dbReference type="GO" id="GO:0005509">
    <property type="term" value="F:calcium ion binding"/>
    <property type="evidence" value="ECO:0007669"/>
    <property type="project" value="InterPro"/>
</dbReference>
<evidence type="ECO:0008006" key="23">
    <source>
        <dbReference type="Google" id="ProtNLM"/>
    </source>
</evidence>
<evidence type="ECO:0000259" key="18">
    <source>
        <dbReference type="PROSITE" id="PS01180"/>
    </source>
</evidence>
<dbReference type="FunCoup" id="A0A7M7JTW7">
    <property type="interactions" value="486"/>
</dbReference>
<dbReference type="InterPro" id="IPR011043">
    <property type="entry name" value="Gal_Oxase/kelch_b-propeller"/>
</dbReference>
<feature type="transmembrane region" description="Helical" evidence="16">
    <location>
        <begin position="2709"/>
        <end position="2731"/>
    </location>
</feature>
<keyword evidence="7" id="KW-0106">Calcium</keyword>
<dbReference type="InterPro" id="IPR056737">
    <property type="entry name" value="Beta-prop_ATRN-MKLN-like"/>
</dbReference>
<evidence type="ECO:0000256" key="9">
    <source>
        <dbReference type="ARBA" id="ARBA00023136"/>
    </source>
</evidence>
<evidence type="ECO:0000256" key="10">
    <source>
        <dbReference type="ARBA" id="ARBA00023157"/>
    </source>
</evidence>
<dbReference type="SMART" id="SM00042">
    <property type="entry name" value="CUB"/>
    <property type="match status" value="2"/>
</dbReference>
<feature type="disulfide bond" evidence="13">
    <location>
        <begin position="46"/>
        <end position="73"/>
    </location>
</feature>
<keyword evidence="8 16" id="KW-1133">Transmembrane helix</keyword>